<proteinExistence type="predicted"/>
<evidence type="ECO:0000313" key="2">
    <source>
        <dbReference type="EMBL" id="KXS20437.1"/>
    </source>
</evidence>
<reference evidence="2 3" key="1">
    <citation type="journal article" date="2015" name="Genome Biol. Evol.">
        <title>Phylogenomic analyses indicate that early fungi evolved digesting cell walls of algal ancestors of land plants.</title>
        <authorList>
            <person name="Chang Y."/>
            <person name="Wang S."/>
            <person name="Sekimoto S."/>
            <person name="Aerts A.L."/>
            <person name="Choi C."/>
            <person name="Clum A."/>
            <person name="LaButti K.M."/>
            <person name="Lindquist E.A."/>
            <person name="Yee Ngan C."/>
            <person name="Ohm R.A."/>
            <person name="Salamov A.A."/>
            <person name="Grigoriev I.V."/>
            <person name="Spatafora J.W."/>
            <person name="Berbee M.L."/>
        </authorList>
    </citation>
    <scope>NUCLEOTIDE SEQUENCE [LARGE SCALE GENOMIC DNA]</scope>
    <source>
        <strain evidence="2 3">JEL478</strain>
    </source>
</reference>
<dbReference type="Proteomes" id="UP000070544">
    <property type="component" value="Unassembled WGS sequence"/>
</dbReference>
<evidence type="ECO:0000313" key="3">
    <source>
        <dbReference type="Proteomes" id="UP000070544"/>
    </source>
</evidence>
<feature type="compositionally biased region" description="Polar residues" evidence="1">
    <location>
        <begin position="78"/>
        <end position="91"/>
    </location>
</feature>
<evidence type="ECO:0000256" key="1">
    <source>
        <dbReference type="SAM" id="MobiDB-lite"/>
    </source>
</evidence>
<dbReference type="EMBL" id="KQ965735">
    <property type="protein sequence ID" value="KXS20437.1"/>
    <property type="molecule type" value="Genomic_DNA"/>
</dbReference>
<feature type="region of interest" description="Disordered" evidence="1">
    <location>
        <begin position="16"/>
        <end position="91"/>
    </location>
</feature>
<feature type="compositionally biased region" description="Polar residues" evidence="1">
    <location>
        <begin position="47"/>
        <end position="69"/>
    </location>
</feature>
<protein>
    <submittedName>
        <fullName evidence="2">Uncharacterized protein</fullName>
    </submittedName>
</protein>
<accession>A0A139AUP9</accession>
<organism evidence="2 3">
    <name type="scientific">Gonapodya prolifera (strain JEL478)</name>
    <name type="common">Monoblepharis prolifera</name>
    <dbReference type="NCBI Taxonomy" id="1344416"/>
    <lineage>
        <taxon>Eukaryota</taxon>
        <taxon>Fungi</taxon>
        <taxon>Fungi incertae sedis</taxon>
        <taxon>Chytridiomycota</taxon>
        <taxon>Chytridiomycota incertae sedis</taxon>
        <taxon>Monoblepharidomycetes</taxon>
        <taxon>Monoblepharidales</taxon>
        <taxon>Gonapodyaceae</taxon>
        <taxon>Gonapodya</taxon>
    </lineage>
</organism>
<feature type="region of interest" description="Disordered" evidence="1">
    <location>
        <begin position="188"/>
        <end position="213"/>
    </location>
</feature>
<sequence>MYRTIQPILMRVVNAARSQDGGAPEGSGGNAWDGTEPSPSGWGASQEAGTSGASATPVQGGDWSSQVTGEGSGGQKATCATNNQHSTLGSCSGQKPYIERKWFGCWWWSRHKIFSRSFHRGSWVGSLGRSSDQCWRRGRLGSRWGTGGEKQRVLENGVPVPGGLEGSGMIHFPLEFGDPTLVRNRETMGAEEKRRTGARSCTISRQYRRSSWR</sequence>
<keyword evidence="3" id="KW-1185">Reference proteome</keyword>
<gene>
    <name evidence="2" type="ORF">M427DRAFT_375586</name>
</gene>
<name>A0A139AUP9_GONPJ</name>
<dbReference type="AlphaFoldDB" id="A0A139AUP9"/>